<dbReference type="Proteomes" id="UP001159427">
    <property type="component" value="Unassembled WGS sequence"/>
</dbReference>
<comment type="caution">
    <text evidence="8">The sequence shown here is derived from an EMBL/GenBank/DDBJ whole genome shotgun (WGS) entry which is preliminary data.</text>
</comment>
<feature type="disulfide bond" evidence="5">
    <location>
        <begin position="238"/>
        <end position="255"/>
    </location>
</feature>
<keyword evidence="2 6" id="KW-0732">Signal</keyword>
<feature type="domain" description="EGF-like" evidence="7">
    <location>
        <begin position="191"/>
        <end position="226"/>
    </location>
</feature>
<evidence type="ECO:0000256" key="5">
    <source>
        <dbReference type="PROSITE-ProRule" id="PRU00076"/>
    </source>
</evidence>
<feature type="domain" description="EGF-like" evidence="7">
    <location>
        <begin position="229"/>
        <end position="267"/>
    </location>
</feature>
<accession>A0ABN8MF47</accession>
<evidence type="ECO:0000256" key="1">
    <source>
        <dbReference type="ARBA" id="ARBA00022536"/>
    </source>
</evidence>
<feature type="disulfide bond" evidence="5">
    <location>
        <begin position="200"/>
        <end position="217"/>
    </location>
</feature>
<keyword evidence="1 5" id="KW-0245">EGF-like domain</keyword>
<evidence type="ECO:0000259" key="7">
    <source>
        <dbReference type="PROSITE" id="PS50026"/>
    </source>
</evidence>
<dbReference type="PROSITE" id="PS00022">
    <property type="entry name" value="EGF_1"/>
    <property type="match status" value="1"/>
</dbReference>
<proteinExistence type="predicted"/>
<dbReference type="PANTHER" id="PTHR24049:SF22">
    <property type="entry name" value="DROSOPHILA CRUMBS HOMOLOG"/>
    <property type="match status" value="1"/>
</dbReference>
<keyword evidence="4 5" id="KW-1015">Disulfide bond</keyword>
<name>A0ABN8MF47_9CNID</name>
<feature type="disulfide bond" evidence="5">
    <location>
        <begin position="257"/>
        <end position="266"/>
    </location>
</feature>
<sequence length="270" mass="30213">MALQFFLLSLLVLTMCWRSESACTMANWRAAFDRKGWATCDSSTQYIKGLWRNHNGGPREKIYLLEQAKCCLAPTPYANVPSACKPANWWGVLDRFNVWAECPTGYFLQGLWRNDGVGWLYQIEEARCCKPKTLPDKYGHCYNENIWGSFDHYGLSECKRGGYYVAGLYKSNCNTLGCIEMLRCCSMFIVSTDGCRTNPCRNGGTCTAVPTGAGYICKCRPEYTGNKCELDICSIIPCKNGGFCTAVPTGTGYVCECRFGYRGPNCEFGN</sequence>
<dbReference type="Pfam" id="PF00008">
    <property type="entry name" value="EGF"/>
    <property type="match status" value="1"/>
</dbReference>
<dbReference type="PANTHER" id="PTHR24049">
    <property type="entry name" value="CRUMBS FAMILY MEMBER"/>
    <property type="match status" value="1"/>
</dbReference>
<keyword evidence="9" id="KW-1185">Reference proteome</keyword>
<evidence type="ECO:0000256" key="3">
    <source>
        <dbReference type="ARBA" id="ARBA00022737"/>
    </source>
</evidence>
<evidence type="ECO:0000256" key="2">
    <source>
        <dbReference type="ARBA" id="ARBA00022729"/>
    </source>
</evidence>
<evidence type="ECO:0000256" key="4">
    <source>
        <dbReference type="ARBA" id="ARBA00023157"/>
    </source>
</evidence>
<dbReference type="SMART" id="SM00181">
    <property type="entry name" value="EGF"/>
    <property type="match status" value="2"/>
</dbReference>
<dbReference type="SUPFAM" id="SSF57196">
    <property type="entry name" value="EGF/Laminin"/>
    <property type="match status" value="2"/>
</dbReference>
<organism evidence="8 9">
    <name type="scientific">Porites evermanni</name>
    <dbReference type="NCBI Taxonomy" id="104178"/>
    <lineage>
        <taxon>Eukaryota</taxon>
        <taxon>Metazoa</taxon>
        <taxon>Cnidaria</taxon>
        <taxon>Anthozoa</taxon>
        <taxon>Hexacorallia</taxon>
        <taxon>Scleractinia</taxon>
        <taxon>Fungiina</taxon>
        <taxon>Poritidae</taxon>
        <taxon>Porites</taxon>
    </lineage>
</organism>
<dbReference type="InterPro" id="IPR000742">
    <property type="entry name" value="EGF"/>
</dbReference>
<dbReference type="InterPro" id="IPR051022">
    <property type="entry name" value="Notch_Cell-Fate_Det"/>
</dbReference>
<evidence type="ECO:0000313" key="9">
    <source>
        <dbReference type="Proteomes" id="UP001159427"/>
    </source>
</evidence>
<gene>
    <name evidence="8" type="ORF">PEVE_00029306</name>
</gene>
<keyword evidence="3" id="KW-0677">Repeat</keyword>
<dbReference type="InterPro" id="IPR001881">
    <property type="entry name" value="EGF-like_Ca-bd_dom"/>
</dbReference>
<feature type="signal peptide" evidence="6">
    <location>
        <begin position="1"/>
        <end position="21"/>
    </location>
</feature>
<dbReference type="PROSITE" id="PS01186">
    <property type="entry name" value="EGF_2"/>
    <property type="match status" value="1"/>
</dbReference>
<dbReference type="PRINTS" id="PR00010">
    <property type="entry name" value="EGFBLOOD"/>
</dbReference>
<dbReference type="Gene3D" id="2.10.25.10">
    <property type="entry name" value="Laminin"/>
    <property type="match status" value="2"/>
</dbReference>
<protein>
    <recommendedName>
        <fullName evidence="7">EGF-like domain-containing protein</fullName>
    </recommendedName>
</protein>
<evidence type="ECO:0000313" key="8">
    <source>
        <dbReference type="EMBL" id="CAH3026526.1"/>
    </source>
</evidence>
<evidence type="ECO:0000256" key="6">
    <source>
        <dbReference type="SAM" id="SignalP"/>
    </source>
</evidence>
<dbReference type="PROSITE" id="PS50026">
    <property type="entry name" value="EGF_3"/>
    <property type="match status" value="2"/>
</dbReference>
<feature type="chain" id="PRO_5046024919" description="EGF-like domain-containing protein" evidence="6">
    <location>
        <begin position="22"/>
        <end position="270"/>
    </location>
</feature>
<comment type="caution">
    <text evidence="5">Lacks conserved residue(s) required for the propagation of feature annotation.</text>
</comment>
<dbReference type="SMART" id="SM00179">
    <property type="entry name" value="EGF_CA"/>
    <property type="match status" value="2"/>
</dbReference>
<dbReference type="EMBL" id="CALNXI010000409">
    <property type="protein sequence ID" value="CAH3026526.1"/>
    <property type="molecule type" value="Genomic_DNA"/>
</dbReference>
<dbReference type="CDD" id="cd00054">
    <property type="entry name" value="EGF_CA"/>
    <property type="match status" value="2"/>
</dbReference>
<reference evidence="8 9" key="1">
    <citation type="submission" date="2022-05" db="EMBL/GenBank/DDBJ databases">
        <authorList>
            <consortium name="Genoscope - CEA"/>
            <person name="William W."/>
        </authorList>
    </citation>
    <scope>NUCLEOTIDE SEQUENCE [LARGE SCALE GENOMIC DNA]</scope>
</reference>